<reference evidence="2" key="1">
    <citation type="journal article" date="2021" name="Nat. Commun.">
        <title>Genetic determinants of endophytism in the Arabidopsis root mycobiome.</title>
        <authorList>
            <person name="Mesny F."/>
            <person name="Miyauchi S."/>
            <person name="Thiergart T."/>
            <person name="Pickel B."/>
            <person name="Atanasova L."/>
            <person name="Karlsson M."/>
            <person name="Huettel B."/>
            <person name="Barry K.W."/>
            <person name="Haridas S."/>
            <person name="Chen C."/>
            <person name="Bauer D."/>
            <person name="Andreopoulos W."/>
            <person name="Pangilinan J."/>
            <person name="LaButti K."/>
            <person name="Riley R."/>
            <person name="Lipzen A."/>
            <person name="Clum A."/>
            <person name="Drula E."/>
            <person name="Henrissat B."/>
            <person name="Kohler A."/>
            <person name="Grigoriev I.V."/>
            <person name="Martin F.M."/>
            <person name="Hacquard S."/>
        </authorList>
    </citation>
    <scope>NUCLEOTIDE SEQUENCE</scope>
    <source>
        <strain evidence="2">MPI-CAGE-AT-0147</strain>
    </source>
</reference>
<feature type="transmembrane region" description="Helical" evidence="1">
    <location>
        <begin position="40"/>
        <end position="59"/>
    </location>
</feature>
<evidence type="ECO:0000313" key="3">
    <source>
        <dbReference type="Proteomes" id="UP000738349"/>
    </source>
</evidence>
<accession>A0A9P9IIJ7</accession>
<gene>
    <name evidence="2" type="ORF">EDB81DRAFT_847878</name>
</gene>
<keyword evidence="3" id="KW-1185">Reference proteome</keyword>
<feature type="transmembrane region" description="Helical" evidence="1">
    <location>
        <begin position="110"/>
        <end position="131"/>
    </location>
</feature>
<feature type="transmembrane region" description="Helical" evidence="1">
    <location>
        <begin position="12"/>
        <end position="33"/>
    </location>
</feature>
<dbReference type="AlphaFoldDB" id="A0A9P9IIJ7"/>
<keyword evidence="1" id="KW-0472">Membrane</keyword>
<dbReference type="EMBL" id="JAGMUV010000025">
    <property type="protein sequence ID" value="KAH7120605.1"/>
    <property type="molecule type" value="Genomic_DNA"/>
</dbReference>
<sequence length="244" mass="27050">MASSPYFELSWSILSTIGLMNVLFGLLIIAVVGFSTLPSVAILVSVATAVANGLCYYCTYTNNPAINKAVASVVADMMWLVQEVGLSFYTLIILRATLDRRNRRLYLQMFSALVVVIGAIRMVILVLNVKITLNPSTVRDTLVIINNLHCGYFIAIAMLECVGSYFLVRKLSSGEKAMKKAHLNASFLHFIIRSTEFRLTLLAVIGVGRAITHLCNPSYRVTTDLSSQVDRFFYTAECLFPIMI</sequence>
<proteinExistence type="predicted"/>
<dbReference type="OrthoDB" id="5306317at2759"/>
<name>A0A9P9IIJ7_9HYPO</name>
<comment type="caution">
    <text evidence="2">The sequence shown here is derived from an EMBL/GenBank/DDBJ whole genome shotgun (WGS) entry which is preliminary data.</text>
</comment>
<evidence type="ECO:0000313" key="2">
    <source>
        <dbReference type="EMBL" id="KAH7120605.1"/>
    </source>
</evidence>
<organism evidence="2 3">
    <name type="scientific">Dactylonectria macrodidyma</name>
    <dbReference type="NCBI Taxonomy" id="307937"/>
    <lineage>
        <taxon>Eukaryota</taxon>
        <taxon>Fungi</taxon>
        <taxon>Dikarya</taxon>
        <taxon>Ascomycota</taxon>
        <taxon>Pezizomycotina</taxon>
        <taxon>Sordariomycetes</taxon>
        <taxon>Hypocreomycetidae</taxon>
        <taxon>Hypocreales</taxon>
        <taxon>Nectriaceae</taxon>
        <taxon>Dactylonectria</taxon>
    </lineage>
</organism>
<dbReference type="Proteomes" id="UP000738349">
    <property type="component" value="Unassembled WGS sequence"/>
</dbReference>
<feature type="transmembrane region" description="Helical" evidence="1">
    <location>
        <begin position="151"/>
        <end position="168"/>
    </location>
</feature>
<protein>
    <submittedName>
        <fullName evidence="2">Uncharacterized protein</fullName>
    </submittedName>
</protein>
<feature type="transmembrane region" description="Helical" evidence="1">
    <location>
        <begin position="79"/>
        <end position="98"/>
    </location>
</feature>
<keyword evidence="1" id="KW-1133">Transmembrane helix</keyword>
<keyword evidence="1" id="KW-0812">Transmembrane</keyword>
<evidence type="ECO:0000256" key="1">
    <source>
        <dbReference type="SAM" id="Phobius"/>
    </source>
</evidence>